<dbReference type="Proteomes" id="UP000054538">
    <property type="component" value="Unassembled WGS sequence"/>
</dbReference>
<accession>A0A0D0DB89</accession>
<evidence type="ECO:0000313" key="2">
    <source>
        <dbReference type="Proteomes" id="UP000054538"/>
    </source>
</evidence>
<dbReference type="EMBL" id="KN825110">
    <property type="protein sequence ID" value="KIK94402.1"/>
    <property type="molecule type" value="Genomic_DNA"/>
</dbReference>
<dbReference type="InParanoid" id="A0A0D0DB89"/>
<protein>
    <submittedName>
        <fullName evidence="1">Uncharacterized protein</fullName>
    </submittedName>
</protein>
<gene>
    <name evidence="1" type="ORF">PAXRUDRAFT_828035</name>
</gene>
<feature type="non-terminal residue" evidence="1">
    <location>
        <position position="1"/>
    </location>
</feature>
<name>A0A0D0DB89_9AGAM</name>
<evidence type="ECO:0000313" key="1">
    <source>
        <dbReference type="EMBL" id="KIK94402.1"/>
    </source>
</evidence>
<organism evidence="1 2">
    <name type="scientific">Paxillus rubicundulus Ve08.2h10</name>
    <dbReference type="NCBI Taxonomy" id="930991"/>
    <lineage>
        <taxon>Eukaryota</taxon>
        <taxon>Fungi</taxon>
        <taxon>Dikarya</taxon>
        <taxon>Basidiomycota</taxon>
        <taxon>Agaricomycotina</taxon>
        <taxon>Agaricomycetes</taxon>
        <taxon>Agaricomycetidae</taxon>
        <taxon>Boletales</taxon>
        <taxon>Paxilineae</taxon>
        <taxon>Paxillaceae</taxon>
        <taxon>Paxillus</taxon>
    </lineage>
</organism>
<keyword evidence="2" id="KW-1185">Reference proteome</keyword>
<dbReference type="HOGENOM" id="CLU_2020755_0_0_1"/>
<reference evidence="1 2" key="1">
    <citation type="submission" date="2014-04" db="EMBL/GenBank/DDBJ databases">
        <authorList>
            <consortium name="DOE Joint Genome Institute"/>
            <person name="Kuo A."/>
            <person name="Kohler A."/>
            <person name="Jargeat P."/>
            <person name="Nagy L.G."/>
            <person name="Floudas D."/>
            <person name="Copeland A."/>
            <person name="Barry K.W."/>
            <person name="Cichocki N."/>
            <person name="Veneault-Fourrey C."/>
            <person name="LaButti K."/>
            <person name="Lindquist E.A."/>
            <person name="Lipzen A."/>
            <person name="Lundell T."/>
            <person name="Morin E."/>
            <person name="Murat C."/>
            <person name="Sun H."/>
            <person name="Tunlid A."/>
            <person name="Henrissat B."/>
            <person name="Grigoriev I.V."/>
            <person name="Hibbett D.S."/>
            <person name="Martin F."/>
            <person name="Nordberg H.P."/>
            <person name="Cantor M.N."/>
            <person name="Hua S.X."/>
        </authorList>
    </citation>
    <scope>NUCLEOTIDE SEQUENCE [LARGE SCALE GENOMIC DNA]</scope>
    <source>
        <strain evidence="1 2">Ve08.2h10</strain>
    </source>
</reference>
<proteinExistence type="predicted"/>
<dbReference type="AlphaFoldDB" id="A0A0D0DB89"/>
<sequence length="123" mass="13728">MQCITASYLVSLRLGTAPSPFDTSNLNPSSSNNVGVDQRVLQGYLSYSIYISINNFDLSLHYDVSVIPMMSLRMLFHIQHASFVSSSASAAQPRRLHLTLFRGLSRDILQGDGLWAVYRQDKS</sequence>
<reference evidence="2" key="2">
    <citation type="submission" date="2015-01" db="EMBL/GenBank/DDBJ databases">
        <title>Evolutionary Origins and Diversification of the Mycorrhizal Mutualists.</title>
        <authorList>
            <consortium name="DOE Joint Genome Institute"/>
            <consortium name="Mycorrhizal Genomics Consortium"/>
            <person name="Kohler A."/>
            <person name="Kuo A."/>
            <person name="Nagy L.G."/>
            <person name="Floudas D."/>
            <person name="Copeland A."/>
            <person name="Barry K.W."/>
            <person name="Cichocki N."/>
            <person name="Veneault-Fourrey C."/>
            <person name="LaButti K."/>
            <person name="Lindquist E.A."/>
            <person name="Lipzen A."/>
            <person name="Lundell T."/>
            <person name="Morin E."/>
            <person name="Murat C."/>
            <person name="Riley R."/>
            <person name="Ohm R."/>
            <person name="Sun H."/>
            <person name="Tunlid A."/>
            <person name="Henrissat B."/>
            <person name="Grigoriev I.V."/>
            <person name="Hibbett D.S."/>
            <person name="Martin F."/>
        </authorList>
    </citation>
    <scope>NUCLEOTIDE SEQUENCE [LARGE SCALE GENOMIC DNA]</scope>
    <source>
        <strain evidence="2">Ve08.2h10</strain>
    </source>
</reference>